<gene>
    <name evidence="2" type="ORF">ABS24_01285</name>
</gene>
<sequence>MSDGHPMTVWEKSDDETKGIILFVHGRTWSGLPDFDLQVEGEELSLMDGMLEQGYDSYAIDLRGYGKTPRDASQWLSPVKAANDVSNVVDWISERHDNVPVHVFGWSYGSVISLLATQNNSNNIASLTLFGFWLDLDAKVEKEHKDKTLERRVNTAEAAASDFIVPGSISQRAIDGYVKAALAADPVRVDWRREQEFLTIDPSRIDVPVLLIQGEFDPYAPTDLQAKLFTRLKTADKSWVVVSGGDHAAFMETPRPYFIQVFNDFIERFNP</sequence>
<evidence type="ECO:0000313" key="3">
    <source>
        <dbReference type="Proteomes" id="UP000051213"/>
    </source>
</evidence>
<keyword evidence="2" id="KW-0378">Hydrolase</keyword>
<dbReference type="InterPro" id="IPR050266">
    <property type="entry name" value="AB_hydrolase_sf"/>
</dbReference>
<evidence type="ECO:0000259" key="1">
    <source>
        <dbReference type="Pfam" id="PF12146"/>
    </source>
</evidence>
<feature type="domain" description="Serine aminopeptidase S33" evidence="1">
    <location>
        <begin position="44"/>
        <end position="253"/>
    </location>
</feature>
<comment type="caution">
    <text evidence="2">The sequence shown here is derived from an EMBL/GenBank/DDBJ whole genome shotgun (WGS) entry which is preliminary data.</text>
</comment>
<dbReference type="SUPFAM" id="SSF53474">
    <property type="entry name" value="alpha/beta-Hydrolases"/>
    <property type="match status" value="1"/>
</dbReference>
<protein>
    <submittedName>
        <fullName evidence="2">Hydrolase</fullName>
    </submittedName>
</protein>
<dbReference type="EMBL" id="LICA01000614">
    <property type="protein sequence ID" value="KRO91102.1"/>
    <property type="molecule type" value="Genomic_DNA"/>
</dbReference>
<dbReference type="GO" id="GO:0016787">
    <property type="term" value="F:hydrolase activity"/>
    <property type="evidence" value="ECO:0007669"/>
    <property type="project" value="UniProtKB-KW"/>
</dbReference>
<name>A0A0R2TWB7_9GAMM</name>
<dbReference type="InterPro" id="IPR022742">
    <property type="entry name" value="Hydrolase_4"/>
</dbReference>
<dbReference type="AlphaFoldDB" id="A0A0R2TWB7"/>
<accession>A0A0R2TWB7</accession>
<proteinExistence type="predicted"/>
<dbReference type="InterPro" id="IPR029058">
    <property type="entry name" value="AB_hydrolase_fold"/>
</dbReference>
<reference evidence="2 3" key="1">
    <citation type="submission" date="2015-10" db="EMBL/GenBank/DDBJ databases">
        <title>Metagenome-Assembled Genomes uncover a global brackish microbiome.</title>
        <authorList>
            <person name="Hugerth L.W."/>
            <person name="Larsson J."/>
            <person name="Alneberg J."/>
            <person name="Lindh M.V."/>
            <person name="Legrand C."/>
            <person name="Pinhassi J."/>
            <person name="Andersson A.F."/>
        </authorList>
    </citation>
    <scope>NUCLEOTIDE SEQUENCE [LARGE SCALE GENOMIC DNA]</scope>
    <source>
        <strain evidence="2">BACL26 MAG-121220-bin70</strain>
    </source>
</reference>
<dbReference type="Proteomes" id="UP000051213">
    <property type="component" value="Unassembled WGS sequence"/>
</dbReference>
<dbReference type="GO" id="GO:0016020">
    <property type="term" value="C:membrane"/>
    <property type="evidence" value="ECO:0007669"/>
    <property type="project" value="TreeGrafter"/>
</dbReference>
<dbReference type="PANTHER" id="PTHR43798:SF33">
    <property type="entry name" value="HYDROLASE, PUTATIVE (AFU_ORTHOLOGUE AFUA_2G14860)-RELATED"/>
    <property type="match status" value="1"/>
</dbReference>
<dbReference type="Pfam" id="PF12146">
    <property type="entry name" value="Hydrolase_4"/>
    <property type="match status" value="1"/>
</dbReference>
<dbReference type="PANTHER" id="PTHR43798">
    <property type="entry name" value="MONOACYLGLYCEROL LIPASE"/>
    <property type="match status" value="1"/>
</dbReference>
<organism evidence="2 3">
    <name type="scientific">SAR92 bacterium BACL26 MAG-121220-bin70</name>
    <dbReference type="NCBI Taxonomy" id="1655626"/>
    <lineage>
        <taxon>Bacteria</taxon>
        <taxon>Pseudomonadati</taxon>
        <taxon>Pseudomonadota</taxon>
        <taxon>Gammaproteobacteria</taxon>
        <taxon>Cellvibrionales</taxon>
        <taxon>Porticoccaceae</taxon>
        <taxon>SAR92 clade</taxon>
    </lineage>
</organism>
<evidence type="ECO:0000313" key="2">
    <source>
        <dbReference type="EMBL" id="KRO91102.1"/>
    </source>
</evidence>
<dbReference type="Gene3D" id="3.40.50.1820">
    <property type="entry name" value="alpha/beta hydrolase"/>
    <property type="match status" value="1"/>
</dbReference>